<feature type="domain" description="Signal transduction histidine kinase internal region" evidence="3">
    <location>
        <begin position="239"/>
        <end position="316"/>
    </location>
</feature>
<dbReference type="GO" id="GO:0016020">
    <property type="term" value="C:membrane"/>
    <property type="evidence" value="ECO:0007669"/>
    <property type="project" value="InterPro"/>
</dbReference>
<protein>
    <submittedName>
        <fullName evidence="4">Sensor histidine kinase YehU</fullName>
        <ecNumber evidence="4">2.7.13.3</ecNumber>
    </submittedName>
</protein>
<dbReference type="EMBL" id="MCGH01000002">
    <property type="protein sequence ID" value="ODM05201.1"/>
    <property type="molecule type" value="Genomic_DNA"/>
</dbReference>
<keyword evidence="4" id="KW-0808">Transferase</keyword>
<keyword evidence="1" id="KW-0472">Membrane</keyword>
<dbReference type="PANTHER" id="PTHR34220:SF7">
    <property type="entry name" value="SENSOR HISTIDINE KINASE YPDA"/>
    <property type="match status" value="1"/>
</dbReference>
<feature type="transmembrane region" description="Helical" evidence="1">
    <location>
        <begin position="110"/>
        <end position="133"/>
    </location>
</feature>
<gene>
    <name evidence="4" type="primary">yehU_8</name>
    <name evidence="4" type="ORF">BEI61_01084</name>
</gene>
<dbReference type="AlphaFoldDB" id="A0A1E3A9W6"/>
<evidence type="ECO:0000259" key="2">
    <source>
        <dbReference type="Pfam" id="PF02518"/>
    </source>
</evidence>
<dbReference type="InterPro" id="IPR050640">
    <property type="entry name" value="Bact_2-comp_sensor_kinase"/>
</dbReference>
<dbReference type="SUPFAM" id="SSF55874">
    <property type="entry name" value="ATPase domain of HSP90 chaperone/DNA topoisomerase II/histidine kinase"/>
    <property type="match status" value="1"/>
</dbReference>
<dbReference type="Gene3D" id="3.30.565.10">
    <property type="entry name" value="Histidine kinase-like ATPase, C-terminal domain"/>
    <property type="match status" value="1"/>
</dbReference>
<dbReference type="InterPro" id="IPR010559">
    <property type="entry name" value="Sig_transdc_His_kin_internal"/>
</dbReference>
<keyword evidence="4" id="KW-0418">Kinase</keyword>
<dbReference type="GO" id="GO:0000155">
    <property type="term" value="F:phosphorelay sensor kinase activity"/>
    <property type="evidence" value="ECO:0007669"/>
    <property type="project" value="InterPro"/>
</dbReference>
<feature type="transmembrane region" description="Helical" evidence="1">
    <location>
        <begin position="177"/>
        <end position="195"/>
    </location>
</feature>
<dbReference type="Pfam" id="PF02518">
    <property type="entry name" value="HATPase_c"/>
    <property type="match status" value="1"/>
</dbReference>
<feature type="transmembrane region" description="Helical" evidence="1">
    <location>
        <begin position="6"/>
        <end position="27"/>
    </location>
</feature>
<proteinExistence type="predicted"/>
<evidence type="ECO:0000256" key="1">
    <source>
        <dbReference type="SAM" id="Phobius"/>
    </source>
</evidence>
<feature type="transmembrane region" description="Helical" evidence="1">
    <location>
        <begin position="145"/>
        <end position="165"/>
    </location>
</feature>
<dbReference type="InterPro" id="IPR036890">
    <property type="entry name" value="HATPase_C_sf"/>
</dbReference>
<feature type="transmembrane region" description="Helical" evidence="1">
    <location>
        <begin position="77"/>
        <end position="98"/>
    </location>
</feature>
<keyword evidence="1" id="KW-1133">Transmembrane helix</keyword>
<dbReference type="Proteomes" id="UP000094067">
    <property type="component" value="Unassembled WGS sequence"/>
</dbReference>
<evidence type="ECO:0000313" key="5">
    <source>
        <dbReference type="Proteomes" id="UP000094067"/>
    </source>
</evidence>
<dbReference type="Pfam" id="PF06580">
    <property type="entry name" value="His_kinase"/>
    <property type="match status" value="1"/>
</dbReference>
<evidence type="ECO:0000313" key="4">
    <source>
        <dbReference type="EMBL" id="ODM05201.1"/>
    </source>
</evidence>
<keyword evidence="1" id="KW-0812">Transmembrane</keyword>
<evidence type="ECO:0000259" key="3">
    <source>
        <dbReference type="Pfam" id="PF06580"/>
    </source>
</evidence>
<dbReference type="RefSeq" id="WP_069151552.1">
    <property type="nucleotide sequence ID" value="NZ_MCGH01000002.1"/>
</dbReference>
<dbReference type="InterPro" id="IPR003594">
    <property type="entry name" value="HATPase_dom"/>
</dbReference>
<dbReference type="PANTHER" id="PTHR34220">
    <property type="entry name" value="SENSOR HISTIDINE KINASE YPDA"/>
    <property type="match status" value="1"/>
</dbReference>
<name>A0A1E3A9W6_9FIRM</name>
<feature type="transmembrane region" description="Helical" evidence="1">
    <location>
        <begin position="201"/>
        <end position="218"/>
    </location>
</feature>
<reference evidence="4 5" key="1">
    <citation type="submission" date="2016-07" db="EMBL/GenBank/DDBJ databases">
        <title>Characterization of isolates of Eisenbergiella tayi derived from blood cultures, using whole genome sequencing.</title>
        <authorList>
            <person name="Burdz T."/>
            <person name="Wiebe D."/>
            <person name="Huynh C."/>
            <person name="Bernard K."/>
        </authorList>
    </citation>
    <scope>NUCLEOTIDE SEQUENCE [LARGE SCALE GENOMIC DNA]</scope>
    <source>
        <strain evidence="4 5">NML 110608</strain>
    </source>
</reference>
<dbReference type="EC" id="2.7.13.3" evidence="4"/>
<comment type="caution">
    <text evidence="4">The sequence shown here is derived from an EMBL/GenBank/DDBJ whole genome shotgun (WGS) entry which is preliminary data.</text>
</comment>
<accession>A0A1E3A9W6</accession>
<sequence length="430" mass="48694">MSTIRCINISLELFGVFLSLILILSLLLYRIEKDALNSCFLKVLILNTLLLGSDAAAWGLKGRPGTAAWYGVHTANFLVYVLGYFLLAAFTDYLVNYIAAKGPVSRKPVILMRGLALTAVLLVIISQFNHMYYLIDKNNVYHRQGLFWLSQMWGIFCIVLNAGLLFHHRKKLSDKDILVFTVYIALPLLAMLIQIFVYGIALLYLSTTITILCIYLGIQEEEANKRREKERELTQGRIAVMLSQIQPHFLYNSLLGIKQLCDTEPRKASDALVHFSYFLRGNLDSLTDIRLIPFSKEINHVQDYLYLEKMRFEERLNIEWDITFDDFFLPPLTLQPLVENAVRYGITEQEEGGTVWIQSKLTSDAVIITIIDDGCGFDTAETKADGHTHIGITNVRQRLESQCHASLAIISIPGVGTKAEIIIPLKEGIL</sequence>
<organism evidence="4 5">
    <name type="scientific">Eisenbergiella tayi</name>
    <dbReference type="NCBI Taxonomy" id="1432052"/>
    <lineage>
        <taxon>Bacteria</taxon>
        <taxon>Bacillati</taxon>
        <taxon>Bacillota</taxon>
        <taxon>Clostridia</taxon>
        <taxon>Lachnospirales</taxon>
        <taxon>Lachnospiraceae</taxon>
        <taxon>Eisenbergiella</taxon>
    </lineage>
</organism>
<feature type="domain" description="Histidine kinase/HSP90-like ATPase" evidence="2">
    <location>
        <begin position="334"/>
        <end position="426"/>
    </location>
</feature>